<comment type="subcellular location">
    <subcellularLocation>
        <location evidence="1">Membrane</location>
    </subcellularLocation>
</comment>
<dbReference type="EMBL" id="FWXD01000009">
    <property type="protein sequence ID" value="SMC24326.1"/>
    <property type="molecule type" value="Genomic_DNA"/>
</dbReference>
<dbReference type="InterPro" id="IPR051407">
    <property type="entry name" value="Bact_OM_lipoprot/Surf_antigen"/>
</dbReference>
<dbReference type="GO" id="GO:0019867">
    <property type="term" value="C:outer membrane"/>
    <property type="evidence" value="ECO:0007669"/>
    <property type="project" value="InterPro"/>
</dbReference>
<evidence type="ECO:0000259" key="4">
    <source>
        <dbReference type="Pfam" id="PF05433"/>
    </source>
</evidence>
<keyword evidence="3" id="KW-0732">Signal</keyword>
<accession>A0A1W1XK19</accession>
<dbReference type="STRING" id="1121001.SAMN02745857_01843"/>
<protein>
    <submittedName>
        <fullName evidence="5">Glycine zipper 2TM domain-containing protein</fullName>
    </submittedName>
</protein>
<gene>
    <name evidence="5" type="ORF">SAMN02745857_01843</name>
</gene>
<sequence length="247" mass="26128">MQKMMIYAAAFALTSALAHAETLVEAKARIESDYQNDLAVCAELGKSEQPGCKKDAATTRKTAYKTAWQAWQAPTSAQVYPPPYASAKAQIDKDYKARVAFCTQLDKPDAGTCQKAALNAQKASLKLALANKNAPPCPNCGVITAVNEVEKPGEGSLLGKIGGAVVGGVLGNQVGKGNGRTVATVIGAIGGGLAGNEIEKQVTKKKYYEVTFKLDSGESKTVAFDSSEHGFRVGDKIKFENDQLIPR</sequence>
<proteinExistence type="predicted"/>
<keyword evidence="6" id="KW-1185">Reference proteome</keyword>
<evidence type="ECO:0000256" key="3">
    <source>
        <dbReference type="SAM" id="SignalP"/>
    </source>
</evidence>
<evidence type="ECO:0000256" key="2">
    <source>
        <dbReference type="ARBA" id="ARBA00023136"/>
    </source>
</evidence>
<organism evidence="5 6">
    <name type="scientific">Andreprevotia lacus DSM 23236</name>
    <dbReference type="NCBI Taxonomy" id="1121001"/>
    <lineage>
        <taxon>Bacteria</taxon>
        <taxon>Pseudomonadati</taxon>
        <taxon>Pseudomonadota</taxon>
        <taxon>Betaproteobacteria</taxon>
        <taxon>Neisseriales</taxon>
        <taxon>Chitinibacteraceae</taxon>
        <taxon>Andreprevotia</taxon>
    </lineage>
</organism>
<feature type="domain" description="Glycine zipper 2TM" evidence="4">
    <location>
        <begin position="159"/>
        <end position="199"/>
    </location>
</feature>
<evidence type="ECO:0000313" key="6">
    <source>
        <dbReference type="Proteomes" id="UP000192761"/>
    </source>
</evidence>
<reference evidence="5 6" key="1">
    <citation type="submission" date="2017-04" db="EMBL/GenBank/DDBJ databases">
        <authorList>
            <person name="Afonso C.L."/>
            <person name="Miller P.J."/>
            <person name="Scott M.A."/>
            <person name="Spackman E."/>
            <person name="Goraichik I."/>
            <person name="Dimitrov K.M."/>
            <person name="Suarez D.L."/>
            <person name="Swayne D.E."/>
        </authorList>
    </citation>
    <scope>NUCLEOTIDE SEQUENCE [LARGE SCALE GENOMIC DNA]</scope>
    <source>
        <strain evidence="5 6">DSM 23236</strain>
    </source>
</reference>
<name>A0A1W1XK19_9NEIS</name>
<dbReference type="PANTHER" id="PTHR35603:SF2">
    <property type="entry name" value="OUTER MEMBRANE LIPOPROTEIN"/>
    <property type="match status" value="1"/>
</dbReference>
<dbReference type="RefSeq" id="WP_084090501.1">
    <property type="nucleotide sequence ID" value="NZ_FWXD01000009.1"/>
</dbReference>
<keyword evidence="2" id="KW-0472">Membrane</keyword>
<evidence type="ECO:0000313" key="5">
    <source>
        <dbReference type="EMBL" id="SMC24326.1"/>
    </source>
</evidence>
<feature type="chain" id="PRO_5013184517" evidence="3">
    <location>
        <begin position="21"/>
        <end position="247"/>
    </location>
</feature>
<dbReference type="PANTHER" id="PTHR35603">
    <property type="match status" value="1"/>
</dbReference>
<feature type="signal peptide" evidence="3">
    <location>
        <begin position="1"/>
        <end position="20"/>
    </location>
</feature>
<dbReference type="OrthoDB" id="8589377at2"/>
<evidence type="ECO:0000256" key="1">
    <source>
        <dbReference type="ARBA" id="ARBA00004370"/>
    </source>
</evidence>
<dbReference type="Proteomes" id="UP000192761">
    <property type="component" value="Unassembled WGS sequence"/>
</dbReference>
<dbReference type="AlphaFoldDB" id="A0A1W1XK19"/>
<dbReference type="Pfam" id="PF05433">
    <property type="entry name" value="Rick_17kDa_Anti"/>
    <property type="match status" value="1"/>
</dbReference>
<dbReference type="InterPro" id="IPR008816">
    <property type="entry name" value="Gly_zipper_2TM_dom"/>
</dbReference>